<dbReference type="InterPro" id="IPR012337">
    <property type="entry name" value="RNaseH-like_sf"/>
</dbReference>
<feature type="region of interest" description="Disordered" evidence="2">
    <location>
        <begin position="1440"/>
        <end position="1481"/>
    </location>
</feature>
<dbReference type="Pfam" id="PF05380">
    <property type="entry name" value="Peptidase_A17"/>
    <property type="match status" value="1"/>
</dbReference>
<dbReference type="InterPro" id="IPR036397">
    <property type="entry name" value="RNaseH_sf"/>
</dbReference>
<feature type="compositionally biased region" description="Low complexity" evidence="2">
    <location>
        <begin position="1151"/>
        <end position="1171"/>
    </location>
</feature>
<dbReference type="InterPro" id="IPR008042">
    <property type="entry name" value="Retrotrans_Pao"/>
</dbReference>
<dbReference type="InterPro" id="IPR050951">
    <property type="entry name" value="Retrovirus_Pol_polyprotein"/>
</dbReference>
<proteinExistence type="predicted"/>
<feature type="region of interest" description="Disordered" evidence="2">
    <location>
        <begin position="1549"/>
        <end position="1598"/>
    </location>
</feature>
<evidence type="ECO:0000313" key="3">
    <source>
        <dbReference type="EMBL" id="KAF4697692.1"/>
    </source>
</evidence>
<keyword evidence="1" id="KW-0175">Coiled coil</keyword>
<accession>A0A7J6PNT9</accession>
<name>A0A7J6PNT9_PEROL</name>
<feature type="coiled-coil region" evidence="1">
    <location>
        <begin position="1409"/>
        <end position="1440"/>
    </location>
</feature>
<feature type="compositionally biased region" description="Low complexity" evidence="2">
    <location>
        <begin position="1440"/>
        <end position="1449"/>
    </location>
</feature>
<dbReference type="GO" id="GO:0003676">
    <property type="term" value="F:nucleic acid binding"/>
    <property type="evidence" value="ECO:0007669"/>
    <property type="project" value="InterPro"/>
</dbReference>
<evidence type="ECO:0008006" key="5">
    <source>
        <dbReference type="Google" id="ProtNLM"/>
    </source>
</evidence>
<gene>
    <name evidence="3" type="ORF">FOZ60_000044</name>
</gene>
<feature type="region of interest" description="Disordered" evidence="2">
    <location>
        <begin position="1138"/>
        <end position="1187"/>
    </location>
</feature>
<feature type="compositionally biased region" description="Polar residues" evidence="2">
    <location>
        <begin position="1464"/>
        <end position="1473"/>
    </location>
</feature>
<evidence type="ECO:0000256" key="1">
    <source>
        <dbReference type="SAM" id="Coils"/>
    </source>
</evidence>
<evidence type="ECO:0000256" key="2">
    <source>
        <dbReference type="SAM" id="MobiDB-lite"/>
    </source>
</evidence>
<organism evidence="3 4">
    <name type="scientific">Perkinsus olseni</name>
    <name type="common">Perkinsus atlanticus</name>
    <dbReference type="NCBI Taxonomy" id="32597"/>
    <lineage>
        <taxon>Eukaryota</taxon>
        <taxon>Sar</taxon>
        <taxon>Alveolata</taxon>
        <taxon>Perkinsozoa</taxon>
        <taxon>Perkinsea</taxon>
        <taxon>Perkinsida</taxon>
        <taxon>Perkinsidae</taxon>
        <taxon>Perkinsus</taxon>
    </lineage>
</organism>
<dbReference type="OrthoDB" id="441940at2759"/>
<reference evidence="3 4" key="1">
    <citation type="submission" date="2020-04" db="EMBL/GenBank/DDBJ databases">
        <title>Perkinsus olseni comparative genomics.</title>
        <authorList>
            <person name="Bogema D.R."/>
        </authorList>
    </citation>
    <scope>NUCLEOTIDE SEQUENCE [LARGE SCALE GENOMIC DNA]</scope>
    <source>
        <strain evidence="3">00978-12</strain>
    </source>
</reference>
<dbReference type="PANTHER" id="PTHR37984:SF5">
    <property type="entry name" value="PROTEIN NYNRIN-LIKE"/>
    <property type="match status" value="1"/>
</dbReference>
<feature type="compositionally biased region" description="Acidic residues" evidence="2">
    <location>
        <begin position="1450"/>
        <end position="1463"/>
    </location>
</feature>
<dbReference type="EMBL" id="JABANP010000001">
    <property type="protein sequence ID" value="KAF4697692.1"/>
    <property type="molecule type" value="Genomic_DNA"/>
</dbReference>
<feature type="compositionally biased region" description="Basic and acidic residues" evidence="2">
    <location>
        <begin position="1549"/>
        <end position="1565"/>
    </location>
</feature>
<sequence>MLDSSVDDVTDEIYHLTQLVRETDGNAVELGLSVIEAAKIKDCLLYPSDKAFEYLSNGPPIPSGIKMLKFVDDIYVLGSSVAEAQRNYGFVSYVLKGHDLPAEDLKKFENWLSQLEGGIERRGHLLGYDYLPSNDGLYPTMSADPSLEPLRPTSMTKRSASSALASLYDPLGLLIEHDILGRSIWRSICQETKEWDVTISHQLQQHVVRWTRESTRICKVVSTPRYLPYDSELILSTDASKDAWGADLRLKSHPGVRLSAKGGLYVTANLSWSIPRKELDALHRGLLWVRTLSAYLPITTVYGKNQAPVNNLSPEVPIYPLVVAIDSELTVYRLRRPANDERLPSPEKRRLQAVRDLCAQLNATVRHIPSGCNPADSISRYSMGRIFDGSKLPEAIDSSKVIYDPHDVRDEEKDLKIDGEVYCSIASSMDDAGWARPTEPTNTSNAGCCRPAASNLDHDCTIGNAGCFAVLAPTTSWSSTSTTGSTILGCESTSTTTTSTVVNAGRGQGKQPELGNHDPSQKSMAMIQCTKCPSPSETTDPNLCGRCHLINCDGLDIPDIDKTDLTAEMKDELRRLARHIDTSRGSNADLSSLQDNIEFNDDLNTCLRRCQSEDEDLAKLRDYLSGHVPRGSVGMRTTTFNRMEHHCHLDPNGIIRQRPWYEGPSREDDDADGMIYLGVSRYARLVCSLLCAIYHYILSHPGRRKLRLYLQRRFMGRGLSKIISKTTSSCTLCLKARASKAIRYANNAVQDMVVTQLWQLVGIDILGPYGRASTRNRGGDSHGENTYLLDPSKDYYALVCQDAVSGFIASRPLRNCKGPTIAAAIHSIFCEHGPPSVALCDKAHGSILSKAVISMMAKHRCRLYCLPGYSAHLSFWERAHRDLTETVRTISGSSEDAMEQLYNLMLAIRIYNCSPKHWTYMSPSYLHYSYGGRLPGDAPPSTIDYDKLDSRYLNAEYLPFARGLLPVLSDYQERMRSSVEEYVEAWRQKQADLRERYIKETPQCDQLAAFDLVYMLNAPDVDTGNHLISKWRGPYTVVSMAGSSMAKLIFGVVLPSDYGGSLQLSDDGKSIENWPLPEKLVQAATRNLVPANSLKKLIYEHYRRGIRVYQDIRGDSSTMEASNDGSDQSRILRERTRQLCSQRSSDESTPERSSPSTPECDAGPSSSSSSSTADPVPEGQRSNDLELTTITTTARFGSRLTDYPQDGWLVASTSRVYVGLAVVSNDTVTSNSTVYCGKETKLVHIRPITLGLLGDLSISPDVDSVIVQQEELVYVAPSTRNLTRSLLTRTQNLLERTDSTFSYATSMASRYSNDPHAVLLSPPPEVDVTVSAHASDVIWPMDMGTRQQIEAGQGAECYSIRFARDEEVGERGTPGFHLFQASVGFPAASKIVECVRVFAALVVTSVDQVNALKGRLQDVEMEKEINEKQLKEEIDRLRASDTAAAASSGADDDGDEEIPDEGDSTVSIVQPTEDSADSRGSKRFFDQAMEQTLESAKQEGESNRFMMGPPEGQSVTLEMVNRALANGCKERDEEITRLKAELERVTNELNELRTKQMMQKSDKGESSSSEVEDTNEVGAKSNGPAEDWKTVVRKHGGG</sequence>
<evidence type="ECO:0000313" key="4">
    <source>
        <dbReference type="Proteomes" id="UP000541610"/>
    </source>
</evidence>
<comment type="caution">
    <text evidence="3">The sequence shown here is derived from an EMBL/GenBank/DDBJ whole genome shotgun (WGS) entry which is preliminary data.</text>
</comment>
<dbReference type="PANTHER" id="PTHR37984">
    <property type="entry name" value="PROTEIN CBG26694"/>
    <property type="match status" value="1"/>
</dbReference>
<dbReference type="Proteomes" id="UP000541610">
    <property type="component" value="Unassembled WGS sequence"/>
</dbReference>
<protein>
    <recommendedName>
        <fullName evidence="5">Integrase catalytic domain-containing protein</fullName>
    </recommendedName>
</protein>
<dbReference type="Gene3D" id="3.30.420.10">
    <property type="entry name" value="Ribonuclease H-like superfamily/Ribonuclease H"/>
    <property type="match status" value="1"/>
</dbReference>
<dbReference type="SUPFAM" id="SSF53098">
    <property type="entry name" value="Ribonuclease H-like"/>
    <property type="match status" value="1"/>
</dbReference>